<proteinExistence type="predicted"/>
<dbReference type="PATRIC" id="fig|1297742.4.peg.2637"/>
<dbReference type="AlphaFoldDB" id="A0A0H4WWI4"/>
<dbReference type="OrthoDB" id="5521615at2"/>
<sequence>MRLDPDSGTIEGQWLLLVHHSPGRLRVRADCFRDASELADRVRGELGETQGVFSTTHAPLTGSLLIEYSPDAADVESLLAAIVDSAGLDGIVDAKALSHSRKAPAEHIVDGVRRLNGLARELTGAGLYELIPAVLTVTGIYSLVANPSQKGLLPRWDNALYWAYSVFRDGVREEEREEDVARVSGAVAFRPRPHV</sequence>
<dbReference type="RefSeq" id="WP_002638580.1">
    <property type="nucleotide sequence ID" value="NZ_CP012109.1"/>
</dbReference>
<name>A0A0H4WWI4_9BACT</name>
<accession>A0A0H4WWI4</accession>
<gene>
    <name evidence="1" type="ORF">A176_002612</name>
</gene>
<dbReference type="STRING" id="1297742.A176_002612"/>
<dbReference type="Pfam" id="PF19991">
    <property type="entry name" value="HMA_2"/>
    <property type="match status" value="1"/>
</dbReference>
<organism evidence="1 2">
    <name type="scientific">Pseudomyxococcus hansupus</name>
    <dbReference type="NCBI Taxonomy" id="1297742"/>
    <lineage>
        <taxon>Bacteria</taxon>
        <taxon>Pseudomonadati</taxon>
        <taxon>Myxococcota</taxon>
        <taxon>Myxococcia</taxon>
        <taxon>Myxococcales</taxon>
        <taxon>Cystobacterineae</taxon>
        <taxon>Myxococcaceae</taxon>
        <taxon>Pseudomyxococcus</taxon>
    </lineage>
</organism>
<keyword evidence="2" id="KW-1185">Reference proteome</keyword>
<dbReference type="Proteomes" id="UP000009026">
    <property type="component" value="Chromosome"/>
</dbReference>
<reference evidence="1 2" key="1">
    <citation type="journal article" date="2016" name="PLoS ONE">
        <title>Complete Genome Sequence and Comparative Genomics of a Novel Myxobacterium Myxococcus hansupus.</title>
        <authorList>
            <person name="Sharma G."/>
            <person name="Narwani T."/>
            <person name="Subramanian S."/>
        </authorList>
    </citation>
    <scope>NUCLEOTIDE SEQUENCE [LARGE SCALE GENOMIC DNA]</scope>
    <source>
        <strain evidence="2">mixupus</strain>
    </source>
</reference>
<dbReference type="EMBL" id="CP012109">
    <property type="protein sequence ID" value="AKQ65700.1"/>
    <property type="molecule type" value="Genomic_DNA"/>
</dbReference>
<dbReference type="KEGG" id="mym:A176_002612"/>
<evidence type="ECO:0000313" key="2">
    <source>
        <dbReference type="Proteomes" id="UP000009026"/>
    </source>
</evidence>
<evidence type="ECO:0000313" key="1">
    <source>
        <dbReference type="EMBL" id="AKQ65700.1"/>
    </source>
</evidence>
<protein>
    <submittedName>
        <fullName evidence="1">Uncharacterized protein</fullName>
    </submittedName>
</protein>